<comment type="caution">
    <text evidence="2">The sequence shown here is derived from an EMBL/GenBank/DDBJ whole genome shotgun (WGS) entry which is preliminary data.</text>
</comment>
<gene>
    <name evidence="2" type="ORF">A9Q84_19685</name>
</gene>
<proteinExistence type="predicted"/>
<evidence type="ECO:0000313" key="3">
    <source>
        <dbReference type="Proteomes" id="UP000196531"/>
    </source>
</evidence>
<keyword evidence="1" id="KW-0472">Membrane</keyword>
<evidence type="ECO:0000256" key="1">
    <source>
        <dbReference type="SAM" id="Phobius"/>
    </source>
</evidence>
<reference evidence="3" key="1">
    <citation type="journal article" date="2017" name="Proc. Natl. Acad. Sci. U.S.A.">
        <title>Simulation of Deepwater Horizon oil plume reveals substrate specialization within a complex community of hydrocarbon-degraders.</title>
        <authorList>
            <person name="Hu P."/>
            <person name="Dubinsky E.A."/>
            <person name="Probst A.J."/>
            <person name="Wang J."/>
            <person name="Sieber C.M.K."/>
            <person name="Tom L.M."/>
            <person name="Gardinali P."/>
            <person name="Banfield J.F."/>
            <person name="Atlas R.M."/>
            <person name="Andersen G.L."/>
        </authorList>
    </citation>
    <scope>NUCLEOTIDE SEQUENCE [LARGE SCALE GENOMIC DNA]</scope>
</reference>
<dbReference type="Gene3D" id="1.10.620.20">
    <property type="entry name" value="Ribonucleotide Reductase, subunit A"/>
    <property type="match status" value="1"/>
</dbReference>
<dbReference type="AlphaFoldDB" id="A0A1Y5F827"/>
<feature type="transmembrane region" description="Helical" evidence="1">
    <location>
        <begin position="222"/>
        <end position="243"/>
    </location>
</feature>
<dbReference type="SUPFAM" id="SSF47240">
    <property type="entry name" value="Ferritin-like"/>
    <property type="match status" value="1"/>
</dbReference>
<protein>
    <recommendedName>
        <fullName evidence="4">Metal-dependent hydrolase</fullName>
    </recommendedName>
</protein>
<dbReference type="InterPro" id="IPR012348">
    <property type="entry name" value="RNR-like"/>
</dbReference>
<name>A0A1Y5F827_9BACT</name>
<dbReference type="Proteomes" id="UP000196531">
    <property type="component" value="Unassembled WGS sequence"/>
</dbReference>
<evidence type="ECO:0000313" key="2">
    <source>
        <dbReference type="EMBL" id="OUR93687.1"/>
    </source>
</evidence>
<keyword evidence="1" id="KW-1133">Transmembrane helix</keyword>
<dbReference type="InterPro" id="IPR009078">
    <property type="entry name" value="Ferritin-like_SF"/>
</dbReference>
<organism evidence="2 3">
    <name type="scientific">Halobacteriovorax marinus</name>
    <dbReference type="NCBI Taxonomy" id="97084"/>
    <lineage>
        <taxon>Bacteria</taxon>
        <taxon>Pseudomonadati</taxon>
        <taxon>Bdellovibrionota</taxon>
        <taxon>Bacteriovoracia</taxon>
        <taxon>Bacteriovoracales</taxon>
        <taxon>Halobacteriovoraceae</taxon>
        <taxon>Halobacteriovorax</taxon>
    </lineage>
</organism>
<accession>A0A1Y5F827</accession>
<keyword evidence="1" id="KW-0812">Transmembrane</keyword>
<sequence length="304" mass="36654">METTETIKFQRQFDSYIGDMNKFKSKWQDFETYPKMALDKSDYQDELTPFHGLEIFDTLTKEIKENLFIEYVKFLSEVQIYFEQLVVYAFRSLRERYSLDKTDKDIVNKFIYEEVYHSIAFRNFLSSQKQFDWPREYNVPKVKMLRKFICFCIRKNPLAVTLPGAKLEAFTVEYSKLIKNVYKDNHTNAWSLINHYHHIDEAVHVNVEMYIYKKYIGTKSSLGTLLSTFAFVGFLQVILFFGCKNVVKRSFPKMGLLETMKWTLRMGKWAVRDLRPYRQALKVTERNFDKYQPKYKKILKFIYW</sequence>
<evidence type="ECO:0008006" key="4">
    <source>
        <dbReference type="Google" id="ProtNLM"/>
    </source>
</evidence>
<dbReference type="EMBL" id="MAAO01000015">
    <property type="protein sequence ID" value="OUR93687.1"/>
    <property type="molecule type" value="Genomic_DNA"/>
</dbReference>
<dbReference type="GO" id="GO:0016491">
    <property type="term" value="F:oxidoreductase activity"/>
    <property type="evidence" value="ECO:0007669"/>
    <property type="project" value="InterPro"/>
</dbReference>